<dbReference type="SUPFAM" id="SSF50985">
    <property type="entry name" value="RCC1/BLIP-II"/>
    <property type="match status" value="2"/>
</dbReference>
<dbReference type="CDD" id="cd00063">
    <property type="entry name" value="FN3"/>
    <property type="match status" value="1"/>
</dbReference>
<dbReference type="EMBL" id="CAXAMN010012224">
    <property type="protein sequence ID" value="CAK9037582.1"/>
    <property type="molecule type" value="Genomic_DNA"/>
</dbReference>
<dbReference type="InterPro" id="IPR009091">
    <property type="entry name" value="RCC1/BLIP-II"/>
</dbReference>
<reference evidence="2 3" key="1">
    <citation type="submission" date="2024-02" db="EMBL/GenBank/DDBJ databases">
        <authorList>
            <person name="Chen Y."/>
            <person name="Shah S."/>
            <person name="Dougan E. K."/>
            <person name="Thang M."/>
            <person name="Chan C."/>
        </authorList>
    </citation>
    <scope>NUCLEOTIDE SEQUENCE [LARGE SCALE GENOMIC DNA]</scope>
</reference>
<accession>A0ABP0LH21</accession>
<gene>
    <name evidence="2" type="ORF">CCMP2556_LOCUS20718</name>
</gene>
<dbReference type="InterPro" id="IPR036116">
    <property type="entry name" value="FN3_sf"/>
</dbReference>
<dbReference type="Gene3D" id="3.40.50.1110">
    <property type="entry name" value="SGNH hydrolase"/>
    <property type="match status" value="1"/>
</dbReference>
<dbReference type="Proteomes" id="UP001642484">
    <property type="component" value="Unassembled WGS sequence"/>
</dbReference>
<evidence type="ECO:0000259" key="1">
    <source>
        <dbReference type="Pfam" id="PF13472"/>
    </source>
</evidence>
<proteinExistence type="predicted"/>
<evidence type="ECO:0000313" key="2">
    <source>
        <dbReference type="EMBL" id="CAK9037582.1"/>
    </source>
</evidence>
<dbReference type="SUPFAM" id="SSF52266">
    <property type="entry name" value="SGNH hydrolase"/>
    <property type="match status" value="1"/>
</dbReference>
<keyword evidence="3" id="KW-1185">Reference proteome</keyword>
<dbReference type="SUPFAM" id="SSF49265">
    <property type="entry name" value="Fibronectin type III"/>
    <property type="match status" value="1"/>
</dbReference>
<comment type="caution">
    <text evidence="2">The sequence shown here is derived from an EMBL/GenBank/DDBJ whole genome shotgun (WGS) entry which is preliminary data.</text>
</comment>
<protein>
    <recommendedName>
        <fullName evidence="1">SGNH hydrolase-type esterase domain-containing protein</fullName>
    </recommendedName>
</protein>
<organism evidence="2 3">
    <name type="scientific">Durusdinium trenchii</name>
    <dbReference type="NCBI Taxonomy" id="1381693"/>
    <lineage>
        <taxon>Eukaryota</taxon>
        <taxon>Sar</taxon>
        <taxon>Alveolata</taxon>
        <taxon>Dinophyceae</taxon>
        <taxon>Suessiales</taxon>
        <taxon>Symbiodiniaceae</taxon>
        <taxon>Durusdinium</taxon>
    </lineage>
</organism>
<dbReference type="InterPro" id="IPR036514">
    <property type="entry name" value="SGNH_hydro_sf"/>
</dbReference>
<feature type="domain" description="SGNH hydrolase-type esterase" evidence="1">
    <location>
        <begin position="66"/>
        <end position="213"/>
    </location>
</feature>
<sequence>MLQQLRCWVMQAFFAMVQHCEGPYGRRMARSAAQLAATDLDGERTARPTARCSAVFCGSSKVRLWRTMKEDLAPYELLNRGFGGARSCDLVAAMEPLVLRHRPPAVVYYCGINDLHFGAQAEVPAQGLRLFATRLRDALPETRLLVLAMNLSPLHFALGLVDKIRRGNQLMKELADELGFQFVDLFAQEPRFACDTQLYCWDLLHLTPAGYQLLAELLKPHLAVLLGENRAGAAVVSFGAAVVSSFGTGMDRAGIRRRHIRFGCGSMRTLKNRSAAVLTGGAAVVPVFGILHDPLRKKQAFGPAPHRLAERFFAVREKRGHLQTSTGFGSARHFQLHADGTKVTAWTASFCVDRSLPVRESDICEDGKVTCQTDSFWPCQRSQVLKDEECPTDRDWEILGECCADAGTCAAFLNSSANATGCAEGYVPLHAPPEFCARPVCTSSDCCLRSAEPVGNLLLSFNTWDSIQVSWEVPQLHDCVFQEYQVQLALENGTNVTNATWQDAQGCQLKDSCGASCVARGPIGPGGAMGVLWKILEPQSFEASLLVPPETSLKELRQLAQQQMQVGIASLVTAGGLVLFDSSAFPVAELQGETLQVVARRGALCSNGYSRAFVHLGPTGSVRAWGAAAYGGELPEGLIEQLKDVQQVQHACAFFQAGAFAAIKSDGSVVTWGEKAFGGDSRHVQEQLHQIEAIQSSLYAFAALRRDGRVVAWGDPASGGHLQESLTEVIAIQATEKAFAAIKRDGTVVCWGDPARGGDCCQVQQALQQVRCIQAATGAFAAICGGDGERGGRVVCWGDVQHGGAQHGGEMQNVIAIQATSTAFAAILANGRVRTWGDRFRGGDSALVQDQLLDVLFLQSTAGAFAALTAAGRVVCWGDATRGGENSAVRAQLHDVVALQATFSAFCALKCDGTVVTWGDPVRGGDARRVQEELREVQQIQASGAAFAAIRGDGKVVTWGDAARGGDAAAVQEKLVNVESIQASTSAFAALRSDGWVVTWGSSDCGGDCRNALTGEVGSAVSFRTSDMVD</sequence>
<name>A0ABP0LH21_9DINO</name>
<dbReference type="InterPro" id="IPR051553">
    <property type="entry name" value="Ran_GTPase-activating"/>
</dbReference>
<dbReference type="InterPro" id="IPR013830">
    <property type="entry name" value="SGNH_hydro"/>
</dbReference>
<dbReference type="InterPro" id="IPR003961">
    <property type="entry name" value="FN3_dom"/>
</dbReference>
<evidence type="ECO:0000313" key="3">
    <source>
        <dbReference type="Proteomes" id="UP001642484"/>
    </source>
</evidence>
<dbReference type="Pfam" id="PF13472">
    <property type="entry name" value="Lipase_GDSL_2"/>
    <property type="match status" value="1"/>
</dbReference>
<dbReference type="Gene3D" id="2.130.10.30">
    <property type="entry name" value="Regulator of chromosome condensation 1/beta-lactamase-inhibitor protein II"/>
    <property type="match status" value="2"/>
</dbReference>
<dbReference type="PANTHER" id="PTHR45982">
    <property type="entry name" value="REGULATOR OF CHROMOSOME CONDENSATION"/>
    <property type="match status" value="1"/>
</dbReference>
<dbReference type="PANTHER" id="PTHR45982:SF1">
    <property type="entry name" value="REGULATOR OF CHROMOSOME CONDENSATION"/>
    <property type="match status" value="1"/>
</dbReference>